<gene>
    <name evidence="6" type="ORF">CLV63_101156</name>
</gene>
<feature type="domain" description="SIS" evidence="5">
    <location>
        <begin position="31"/>
        <end position="169"/>
    </location>
</feature>
<dbReference type="GO" id="GO:0004360">
    <property type="term" value="F:glutamine-fructose-6-phosphate transaminase (isomerizing) activity"/>
    <property type="evidence" value="ECO:0007669"/>
    <property type="project" value="UniProtKB-EC"/>
</dbReference>
<sequence>MTAGRGLMRAGIAEIPGLLAEADDGEAARAGAAVFGAARTLDIVGCGTSLFAGEALRHAFESAGLRTDVREAYEYAAFPPPLADGDALLAISHTGRTPDVVASARLPGRARSAVVAITDEPGSPLGTSAERVLADHRGHEPALPKTRSYISTLLRGLGAARGAAEARGEAAPGAAEVRALADPAAELLERSWQQAEELAAKFASVPRIVVIGGGPEVATANEAALKLTEAADQHADSWQIEEAAHGTWASTRNGELAVVLAPRGHSAAGSRVLAGMRGIGAVTWAIGGDPRLAAEADLATPVPEVPALLAPLLTILPLYCLAERLAQARGLDPDIMRQDVPRYRAAREVMRRSLAAGTEG</sequence>
<dbReference type="EMBL" id="PYGA01000001">
    <property type="protein sequence ID" value="PSL00682.1"/>
    <property type="molecule type" value="Genomic_DNA"/>
</dbReference>
<dbReference type="PROSITE" id="PS51464">
    <property type="entry name" value="SIS"/>
    <property type="match status" value="2"/>
</dbReference>
<dbReference type="InterPro" id="IPR046348">
    <property type="entry name" value="SIS_dom_sf"/>
</dbReference>
<name>A0A2P8DU06_9ACTN</name>
<evidence type="ECO:0000259" key="5">
    <source>
        <dbReference type="PROSITE" id="PS51464"/>
    </source>
</evidence>
<evidence type="ECO:0000256" key="4">
    <source>
        <dbReference type="ARBA" id="ARBA00022737"/>
    </source>
</evidence>
<dbReference type="CDD" id="cd05009">
    <property type="entry name" value="SIS_GlmS_GlmD_2"/>
    <property type="match status" value="1"/>
</dbReference>
<evidence type="ECO:0000256" key="1">
    <source>
        <dbReference type="ARBA" id="ARBA00001031"/>
    </source>
</evidence>
<dbReference type="SUPFAM" id="SSF53697">
    <property type="entry name" value="SIS domain"/>
    <property type="match status" value="1"/>
</dbReference>
<dbReference type="Pfam" id="PF01380">
    <property type="entry name" value="SIS"/>
    <property type="match status" value="2"/>
</dbReference>
<reference evidence="6 7" key="1">
    <citation type="submission" date="2018-03" db="EMBL/GenBank/DDBJ databases">
        <title>Genomic Encyclopedia of Archaeal and Bacterial Type Strains, Phase II (KMG-II): from individual species to whole genera.</title>
        <authorList>
            <person name="Goeker M."/>
        </authorList>
    </citation>
    <scope>NUCLEOTIDE SEQUENCE [LARGE SCALE GENOMIC DNA]</scope>
    <source>
        <strain evidence="6 7">DSM 45312</strain>
    </source>
</reference>
<dbReference type="EC" id="2.6.1.16" evidence="2"/>
<dbReference type="InterPro" id="IPR035466">
    <property type="entry name" value="GlmS/AgaS_SIS"/>
</dbReference>
<dbReference type="GO" id="GO:0006002">
    <property type="term" value="P:fructose 6-phosphate metabolic process"/>
    <property type="evidence" value="ECO:0007669"/>
    <property type="project" value="TreeGrafter"/>
</dbReference>
<evidence type="ECO:0000256" key="2">
    <source>
        <dbReference type="ARBA" id="ARBA00012916"/>
    </source>
</evidence>
<organism evidence="6 7">
    <name type="scientific">Murinocardiopsis flavida</name>
    <dbReference type="NCBI Taxonomy" id="645275"/>
    <lineage>
        <taxon>Bacteria</taxon>
        <taxon>Bacillati</taxon>
        <taxon>Actinomycetota</taxon>
        <taxon>Actinomycetes</taxon>
        <taxon>Streptosporangiales</taxon>
        <taxon>Nocardiopsidaceae</taxon>
        <taxon>Murinocardiopsis</taxon>
    </lineage>
</organism>
<comment type="caution">
    <text evidence="6">The sequence shown here is derived from an EMBL/GenBank/DDBJ whole genome shotgun (WGS) entry which is preliminary data.</text>
</comment>
<dbReference type="CDD" id="cd05008">
    <property type="entry name" value="SIS_GlmS_GlmD_1"/>
    <property type="match status" value="1"/>
</dbReference>
<keyword evidence="7" id="KW-1185">Reference proteome</keyword>
<dbReference type="GO" id="GO:0006047">
    <property type="term" value="P:UDP-N-acetylglucosamine metabolic process"/>
    <property type="evidence" value="ECO:0007669"/>
    <property type="project" value="TreeGrafter"/>
</dbReference>
<evidence type="ECO:0000256" key="3">
    <source>
        <dbReference type="ARBA" id="ARBA00016090"/>
    </source>
</evidence>
<proteinExistence type="predicted"/>
<protein>
    <recommendedName>
        <fullName evidence="3">Glutamine--fructose-6-phosphate aminotransferase [isomerizing]</fullName>
        <ecNumber evidence="2">2.6.1.16</ecNumber>
    </recommendedName>
</protein>
<evidence type="ECO:0000313" key="7">
    <source>
        <dbReference type="Proteomes" id="UP000240542"/>
    </source>
</evidence>
<dbReference type="GO" id="GO:0006487">
    <property type="term" value="P:protein N-linked glycosylation"/>
    <property type="evidence" value="ECO:0007669"/>
    <property type="project" value="TreeGrafter"/>
</dbReference>
<evidence type="ECO:0000313" key="6">
    <source>
        <dbReference type="EMBL" id="PSL00682.1"/>
    </source>
</evidence>
<dbReference type="Gene3D" id="3.40.50.10490">
    <property type="entry name" value="Glucose-6-phosphate isomerase like protein, domain 1"/>
    <property type="match status" value="2"/>
</dbReference>
<keyword evidence="4" id="KW-0677">Repeat</keyword>
<dbReference type="RefSeq" id="WP_170134106.1">
    <property type="nucleotide sequence ID" value="NZ_PYGA01000001.1"/>
</dbReference>
<dbReference type="InterPro" id="IPR001347">
    <property type="entry name" value="SIS_dom"/>
</dbReference>
<dbReference type="InterPro" id="IPR035490">
    <property type="entry name" value="GlmS/FrlB_SIS"/>
</dbReference>
<dbReference type="GO" id="GO:0097367">
    <property type="term" value="F:carbohydrate derivative binding"/>
    <property type="evidence" value="ECO:0007669"/>
    <property type="project" value="InterPro"/>
</dbReference>
<dbReference type="AlphaFoldDB" id="A0A2P8DU06"/>
<comment type="catalytic activity">
    <reaction evidence="1">
        <text>D-fructose 6-phosphate + L-glutamine = D-glucosamine 6-phosphate + L-glutamate</text>
        <dbReference type="Rhea" id="RHEA:13237"/>
        <dbReference type="ChEBI" id="CHEBI:29985"/>
        <dbReference type="ChEBI" id="CHEBI:58359"/>
        <dbReference type="ChEBI" id="CHEBI:58725"/>
        <dbReference type="ChEBI" id="CHEBI:61527"/>
        <dbReference type="EC" id="2.6.1.16"/>
    </reaction>
</comment>
<dbReference type="PANTHER" id="PTHR10937:SF0">
    <property type="entry name" value="GLUTAMINE--FRUCTOSE-6-PHOSPHATE TRANSAMINASE (ISOMERIZING)"/>
    <property type="match status" value="1"/>
</dbReference>
<dbReference type="PANTHER" id="PTHR10937">
    <property type="entry name" value="GLUCOSAMINE--FRUCTOSE-6-PHOSPHATE AMINOTRANSFERASE, ISOMERIZING"/>
    <property type="match status" value="1"/>
</dbReference>
<dbReference type="Proteomes" id="UP000240542">
    <property type="component" value="Unassembled WGS sequence"/>
</dbReference>
<feature type="domain" description="SIS" evidence="5">
    <location>
        <begin position="198"/>
        <end position="331"/>
    </location>
</feature>
<accession>A0A2P8DU06</accession>